<dbReference type="EMBL" id="DVJN01000268">
    <property type="protein sequence ID" value="HIS94078.1"/>
    <property type="molecule type" value="Genomic_DNA"/>
</dbReference>
<name>A0A9D1K8K2_9FIRM</name>
<evidence type="ECO:0000313" key="2">
    <source>
        <dbReference type="Proteomes" id="UP000824140"/>
    </source>
</evidence>
<proteinExistence type="predicted"/>
<reference evidence="1" key="1">
    <citation type="submission" date="2020-10" db="EMBL/GenBank/DDBJ databases">
        <authorList>
            <person name="Gilroy R."/>
        </authorList>
    </citation>
    <scope>NUCLEOTIDE SEQUENCE</scope>
    <source>
        <strain evidence="1">13766</strain>
    </source>
</reference>
<protein>
    <recommendedName>
        <fullName evidence="3">MBG domain-containing protein</fullName>
    </recommendedName>
</protein>
<evidence type="ECO:0000313" key="1">
    <source>
        <dbReference type="EMBL" id="HIS94078.1"/>
    </source>
</evidence>
<dbReference type="Proteomes" id="UP000824140">
    <property type="component" value="Unassembled WGS sequence"/>
</dbReference>
<sequence length="212" mass="22364">MINNSGTITGGTFSCSLQGSGGTVENAQINGEIANGGTYETTCRYGESAYVNSWNFSGTIKLSVTANGKPTVINYGANVLKSLGTPPEGKFWALEAADGQITFVNANDTMPLLKNNETRNYVLIDPTTFIGNMSIDPIPDQTYTGKEITPAVTITNGDGKMLQANVDYTVEYKNNVNVGTATVTITGIVLYTGSVEKPALRMASGCSHANVP</sequence>
<accession>A0A9D1K8K2</accession>
<reference evidence="1" key="2">
    <citation type="journal article" date="2021" name="PeerJ">
        <title>Extensive microbial diversity within the chicken gut microbiome revealed by metagenomics and culture.</title>
        <authorList>
            <person name="Gilroy R."/>
            <person name="Ravi A."/>
            <person name="Getino M."/>
            <person name="Pursley I."/>
            <person name="Horton D.L."/>
            <person name="Alikhan N.F."/>
            <person name="Baker D."/>
            <person name="Gharbi K."/>
            <person name="Hall N."/>
            <person name="Watson M."/>
            <person name="Adriaenssens E.M."/>
            <person name="Foster-Nyarko E."/>
            <person name="Jarju S."/>
            <person name="Secka A."/>
            <person name="Antonio M."/>
            <person name="Oren A."/>
            <person name="Chaudhuri R.R."/>
            <person name="La Ragione R."/>
            <person name="Hildebrand F."/>
            <person name="Pallen M.J."/>
        </authorList>
    </citation>
    <scope>NUCLEOTIDE SEQUENCE</scope>
    <source>
        <strain evidence="1">13766</strain>
    </source>
</reference>
<organism evidence="1 2">
    <name type="scientific">Candidatus Alectryocaccomicrobium excrementavium</name>
    <dbReference type="NCBI Taxonomy" id="2840668"/>
    <lineage>
        <taxon>Bacteria</taxon>
        <taxon>Bacillati</taxon>
        <taxon>Bacillota</taxon>
        <taxon>Clostridia</taxon>
        <taxon>Candidatus Alectryocaccomicrobium</taxon>
    </lineage>
</organism>
<dbReference type="AlphaFoldDB" id="A0A9D1K8K2"/>
<gene>
    <name evidence="1" type="ORF">IAA84_13785</name>
</gene>
<evidence type="ECO:0008006" key="3">
    <source>
        <dbReference type="Google" id="ProtNLM"/>
    </source>
</evidence>
<comment type="caution">
    <text evidence="1">The sequence shown here is derived from an EMBL/GenBank/DDBJ whole genome shotgun (WGS) entry which is preliminary data.</text>
</comment>